<dbReference type="Gene3D" id="4.10.60.10">
    <property type="entry name" value="Zinc finger, CCHC-type"/>
    <property type="match status" value="1"/>
</dbReference>
<reference evidence="6 7" key="1">
    <citation type="submission" date="2019-05" db="EMBL/GenBank/DDBJ databases">
        <title>Mikania micrantha, genome provides insights into the molecular mechanism of rapid growth.</title>
        <authorList>
            <person name="Liu B."/>
        </authorList>
    </citation>
    <scope>NUCLEOTIDE SEQUENCE [LARGE SCALE GENOMIC DNA]</scope>
    <source>
        <strain evidence="6">NLD-2019</strain>
        <tissue evidence="6">Leaf</tissue>
    </source>
</reference>
<dbReference type="GO" id="GO:0015074">
    <property type="term" value="P:DNA integration"/>
    <property type="evidence" value="ECO:0007669"/>
    <property type="project" value="InterPro"/>
</dbReference>
<evidence type="ECO:0000313" key="6">
    <source>
        <dbReference type="EMBL" id="KAD5962114.1"/>
    </source>
</evidence>
<name>A0A5N6PA30_9ASTR</name>
<dbReference type="InterPro" id="IPR012337">
    <property type="entry name" value="RNaseH-like_sf"/>
</dbReference>
<dbReference type="InterPro" id="IPR039537">
    <property type="entry name" value="Retrotran_Ty1/copia-like"/>
</dbReference>
<dbReference type="InterPro" id="IPR057670">
    <property type="entry name" value="SH3_retrovirus"/>
</dbReference>
<dbReference type="SUPFAM" id="SSF53098">
    <property type="entry name" value="Ribonuclease H-like"/>
    <property type="match status" value="1"/>
</dbReference>
<accession>A0A5N6PA30</accession>
<feature type="region of interest" description="Disordered" evidence="3">
    <location>
        <begin position="222"/>
        <end position="246"/>
    </location>
</feature>
<dbReference type="SMART" id="SM00343">
    <property type="entry name" value="ZnF_C2HC"/>
    <property type="match status" value="1"/>
</dbReference>
<keyword evidence="2" id="KW-0862">Zinc</keyword>
<evidence type="ECO:0000256" key="1">
    <source>
        <dbReference type="ARBA" id="ARBA00022670"/>
    </source>
</evidence>
<dbReference type="InterPro" id="IPR001878">
    <property type="entry name" value="Znf_CCHC"/>
</dbReference>
<dbReference type="Pfam" id="PF13976">
    <property type="entry name" value="gag_pre-integrs"/>
    <property type="match status" value="1"/>
</dbReference>
<keyword evidence="7" id="KW-1185">Reference proteome</keyword>
<dbReference type="Proteomes" id="UP000326396">
    <property type="component" value="Linkage Group LG14"/>
</dbReference>
<dbReference type="GO" id="GO:0006508">
    <property type="term" value="P:proteolysis"/>
    <property type="evidence" value="ECO:0007669"/>
    <property type="project" value="UniProtKB-KW"/>
</dbReference>
<dbReference type="PROSITE" id="PS50994">
    <property type="entry name" value="INTEGRASE"/>
    <property type="match status" value="1"/>
</dbReference>
<keyword evidence="1" id="KW-0378">Hydrolase</keyword>
<dbReference type="Gene3D" id="3.30.420.10">
    <property type="entry name" value="Ribonuclease H-like superfamily/Ribonuclease H"/>
    <property type="match status" value="1"/>
</dbReference>
<keyword evidence="1" id="KW-0645">Protease</keyword>
<dbReference type="Pfam" id="PF00665">
    <property type="entry name" value="rve"/>
    <property type="match status" value="1"/>
</dbReference>
<dbReference type="InterPro" id="IPR025724">
    <property type="entry name" value="GAG-pre-integrase_dom"/>
</dbReference>
<evidence type="ECO:0008006" key="8">
    <source>
        <dbReference type="Google" id="ProtNLM"/>
    </source>
</evidence>
<evidence type="ECO:0000259" key="4">
    <source>
        <dbReference type="PROSITE" id="PS50158"/>
    </source>
</evidence>
<dbReference type="Pfam" id="PF22936">
    <property type="entry name" value="Pol_BBD"/>
    <property type="match status" value="1"/>
</dbReference>
<evidence type="ECO:0000313" key="7">
    <source>
        <dbReference type="Proteomes" id="UP000326396"/>
    </source>
</evidence>
<protein>
    <recommendedName>
        <fullName evidence="8">Integrase catalytic domain-containing protein</fullName>
    </recommendedName>
</protein>
<dbReference type="InterPro" id="IPR036397">
    <property type="entry name" value="RNaseH_sf"/>
</dbReference>
<dbReference type="InterPro" id="IPR001584">
    <property type="entry name" value="Integrase_cat-core"/>
</dbReference>
<dbReference type="Pfam" id="PF14223">
    <property type="entry name" value="Retrotran_gag_2"/>
    <property type="match status" value="1"/>
</dbReference>
<dbReference type="GO" id="GO:0008270">
    <property type="term" value="F:zinc ion binding"/>
    <property type="evidence" value="ECO:0007669"/>
    <property type="project" value="UniProtKB-KW"/>
</dbReference>
<feature type="domain" description="Integrase catalytic" evidence="5">
    <location>
        <begin position="485"/>
        <end position="661"/>
    </location>
</feature>
<keyword evidence="2" id="KW-0863">Zinc-finger</keyword>
<dbReference type="AlphaFoldDB" id="A0A5N6PA30"/>
<dbReference type="Pfam" id="PF25597">
    <property type="entry name" value="SH3_retrovirus"/>
    <property type="match status" value="1"/>
</dbReference>
<dbReference type="InterPro" id="IPR036875">
    <property type="entry name" value="Znf_CCHC_sf"/>
</dbReference>
<gene>
    <name evidence="6" type="ORF">E3N88_13587</name>
</gene>
<evidence type="ECO:0000256" key="3">
    <source>
        <dbReference type="SAM" id="MobiDB-lite"/>
    </source>
</evidence>
<feature type="domain" description="CCHC-type" evidence="4">
    <location>
        <begin position="257"/>
        <end position="273"/>
    </location>
</feature>
<dbReference type="PANTHER" id="PTHR42648">
    <property type="entry name" value="TRANSPOSASE, PUTATIVE-RELATED"/>
    <property type="match status" value="1"/>
</dbReference>
<dbReference type="InterPro" id="IPR054722">
    <property type="entry name" value="PolX-like_BBD"/>
</dbReference>
<dbReference type="GO" id="GO:0008233">
    <property type="term" value="F:peptidase activity"/>
    <property type="evidence" value="ECO:0007669"/>
    <property type="project" value="UniProtKB-KW"/>
</dbReference>
<dbReference type="PROSITE" id="PS50158">
    <property type="entry name" value="ZF_CCHC"/>
    <property type="match status" value="1"/>
</dbReference>
<dbReference type="SUPFAM" id="SSF57756">
    <property type="entry name" value="Retrovirus zinc finger-like domains"/>
    <property type="match status" value="1"/>
</dbReference>
<feature type="compositionally biased region" description="Basic residues" evidence="3">
    <location>
        <begin position="223"/>
        <end position="240"/>
    </location>
</feature>
<keyword evidence="2" id="KW-0479">Metal-binding</keyword>
<dbReference type="OrthoDB" id="1743365at2759"/>
<evidence type="ECO:0000259" key="5">
    <source>
        <dbReference type="PROSITE" id="PS50994"/>
    </source>
</evidence>
<dbReference type="Pfam" id="PF00098">
    <property type="entry name" value="zf-CCHC"/>
    <property type="match status" value="1"/>
</dbReference>
<comment type="caution">
    <text evidence="6">The sequence shown here is derived from an EMBL/GenBank/DDBJ whole genome shotgun (WGS) entry which is preliminary data.</text>
</comment>
<proteinExistence type="predicted"/>
<evidence type="ECO:0000256" key="2">
    <source>
        <dbReference type="PROSITE-ProRule" id="PRU00047"/>
    </source>
</evidence>
<dbReference type="GO" id="GO:0003676">
    <property type="term" value="F:nucleic acid binding"/>
    <property type="evidence" value="ECO:0007669"/>
    <property type="project" value="InterPro"/>
</dbReference>
<dbReference type="PANTHER" id="PTHR42648:SF27">
    <property type="entry name" value="RNA-DIRECTED DNA POLYMERASE"/>
    <property type="match status" value="1"/>
</dbReference>
<organism evidence="6 7">
    <name type="scientific">Mikania micrantha</name>
    <name type="common">bitter vine</name>
    <dbReference type="NCBI Taxonomy" id="192012"/>
    <lineage>
        <taxon>Eukaryota</taxon>
        <taxon>Viridiplantae</taxon>
        <taxon>Streptophyta</taxon>
        <taxon>Embryophyta</taxon>
        <taxon>Tracheophyta</taxon>
        <taxon>Spermatophyta</taxon>
        <taxon>Magnoliopsida</taxon>
        <taxon>eudicotyledons</taxon>
        <taxon>Gunneridae</taxon>
        <taxon>Pentapetalae</taxon>
        <taxon>asterids</taxon>
        <taxon>campanulids</taxon>
        <taxon>Asterales</taxon>
        <taxon>Asteraceae</taxon>
        <taxon>Asteroideae</taxon>
        <taxon>Heliantheae alliance</taxon>
        <taxon>Eupatorieae</taxon>
        <taxon>Mikania</taxon>
    </lineage>
</organism>
<sequence>MSTSNSNNNSSHSNYALRSILDKEKLNGSNFIDWHRNLRIVLKADKKQYVLEKAIPDEPPANATQAVKKAWEKHVDDSAEVSCLMLATMIPELQKNLEDLAAFDMITQLKEMFQEQAHHERFETMKSLMGCQMQEGSSVSTHVLKMKSYIDQLERLGFSLSIELAGDMILNSLPKSFDHFIMNYNMNGWEKSITELHKMLKTAEVNIPSKTSPVLMINEGRIKKPNNKGKNIRGKGKGKAKVVVPKQPSKKIEKDAKCFHCEEMGHWKRNCPKYLAELKKAKSSGASTSGIFVIEMYSFSPKSWVFDTGCGSHICNKMKGLKNVRELKDGEMELHVGNGAHVAVKAIGEYEILLPSGFYLKLDNVCFIPNVTRNIVSVSRLHEQGFDYVFNGNYISAYFNNMFYFEAKPHNGIYEIDVSNSCTSSSMYSINTKRLKSDFNQSYLWHCRLGYISKKRMEKLQTDGIVEPTGSETFDTCESCLSGKMTKAPFSGVGEKATELLGLIHTDVCGPFKTMTRTGKRYFITFIDDFSRYGYVYLISHKHEAFEVFKTFQKEVENQLGKTIKAIRSDRGGEYLSYEFEEHLRQCGIVSQLTPPGTPQLNGVSERRNRTLLDMVRSMMSRTNLPHSFWGYALETAAKLVNIAPTKKVDKTPYEIWHGSKPKTSYLKVWGCDAYVKRETPNKLEPRGEKVVFVGYPKETMGYYFYQPDKNKVVIMRKGTFLEKEFLARSQADNIVDMEVIPETQPEVETLSQLRVDTTPVTHHPRSNFGVDFSSGVEIL</sequence>
<dbReference type="EMBL" id="SZYD01000006">
    <property type="protein sequence ID" value="KAD5962114.1"/>
    <property type="molecule type" value="Genomic_DNA"/>
</dbReference>